<accession>A0A9X2NCP8</accession>
<comment type="similarity">
    <text evidence="1">Belongs to the peptidase S33 family.</text>
</comment>
<evidence type="ECO:0000256" key="2">
    <source>
        <dbReference type="ARBA" id="ARBA00022729"/>
    </source>
</evidence>
<evidence type="ECO:0000313" key="7">
    <source>
        <dbReference type="Proteomes" id="UP001144096"/>
    </source>
</evidence>
<gene>
    <name evidence="6" type="ORF">M8542_15840</name>
</gene>
<reference evidence="6" key="1">
    <citation type="submission" date="2022-06" db="EMBL/GenBank/DDBJ databases">
        <title>Amycolatopsis iheyaensis sp. nov., a new species of the genus Amycolatopsis isolated from soil in Iheya island, Japan.</title>
        <authorList>
            <person name="Ngamcharungchit C."/>
            <person name="Kanto H."/>
            <person name="Take A."/>
            <person name="Intra B."/>
            <person name="Matsumoto A."/>
            <person name="Panbangred W."/>
            <person name="Inahashi Y."/>
        </authorList>
    </citation>
    <scope>NUCLEOTIDE SEQUENCE</scope>
    <source>
        <strain evidence="6">OK19-0408</strain>
    </source>
</reference>
<evidence type="ECO:0000256" key="4">
    <source>
        <dbReference type="SAM" id="SignalP"/>
    </source>
</evidence>
<feature type="chain" id="PRO_5040727834" evidence="4">
    <location>
        <begin position="24"/>
        <end position="500"/>
    </location>
</feature>
<organism evidence="6 7">
    <name type="scientific">Amycolatopsis iheyensis</name>
    <dbReference type="NCBI Taxonomy" id="2945988"/>
    <lineage>
        <taxon>Bacteria</taxon>
        <taxon>Bacillati</taxon>
        <taxon>Actinomycetota</taxon>
        <taxon>Actinomycetes</taxon>
        <taxon>Pseudonocardiales</taxon>
        <taxon>Pseudonocardiaceae</taxon>
        <taxon>Amycolatopsis</taxon>
    </lineage>
</organism>
<dbReference type="InterPro" id="IPR051601">
    <property type="entry name" value="Serine_prot/Carboxylest_S33"/>
</dbReference>
<comment type="caution">
    <text evidence="6">The sequence shown here is derived from an EMBL/GenBank/DDBJ whole genome shotgun (WGS) entry which is preliminary data.</text>
</comment>
<dbReference type="EMBL" id="JAMXQV010000007">
    <property type="protein sequence ID" value="MCR6484294.1"/>
    <property type="molecule type" value="Genomic_DNA"/>
</dbReference>
<evidence type="ECO:0000256" key="3">
    <source>
        <dbReference type="ARBA" id="ARBA00022801"/>
    </source>
</evidence>
<protein>
    <submittedName>
        <fullName evidence="6">Alpha/beta hydrolase</fullName>
    </submittedName>
</protein>
<dbReference type="AlphaFoldDB" id="A0A9X2NCP8"/>
<proteinExistence type="inferred from homology"/>
<dbReference type="RefSeq" id="WP_257920916.1">
    <property type="nucleotide sequence ID" value="NZ_JAMXQV010000007.1"/>
</dbReference>
<dbReference type="GO" id="GO:0016787">
    <property type="term" value="F:hydrolase activity"/>
    <property type="evidence" value="ECO:0007669"/>
    <property type="project" value="UniProtKB-KW"/>
</dbReference>
<dbReference type="Gene3D" id="3.40.50.1820">
    <property type="entry name" value="alpha/beta hydrolase"/>
    <property type="match status" value="1"/>
</dbReference>
<keyword evidence="7" id="KW-1185">Reference proteome</keyword>
<feature type="signal peptide" evidence="4">
    <location>
        <begin position="1"/>
        <end position="23"/>
    </location>
</feature>
<evidence type="ECO:0000259" key="5">
    <source>
        <dbReference type="Pfam" id="PF08386"/>
    </source>
</evidence>
<keyword evidence="3 6" id="KW-0378">Hydrolase</keyword>
<sequence>MFRTLLVAAMAAVACVVPGVAQAAPGGPEWGACPADVVAPGLECTTLEVPLDYRKPDGRQIEVAVSRRKSTNPAARRGILLTNPGGPGGPGLDLPGQLKLLGWPQSVLETYDVIGFDPRGVGHSTPVTCGLMPAQLRSNVPPYALGPADVTAQAEYAKGVARQCGASRTASMLPYITTANTARDMDRIRAALGEPKLSYYGVSYGTYLGAVYTTLFPWRSDRIVLDSNLAPGGLDVTGSRLLAQGFDDRFPDFAAFAVAHPEYDLGATPAAVRAKYFDLARRLDARPNSQGVDGKLFRQITFGMFYYNATLPYLASAWHALDTGAPIGPPPGGSVPDLENLLSSQLYVVCGDVNWPESVRTYQQNVAVDRFRHPMFGPAAANIWPCAFWPSEPAEPQVRIGDRGPSDVLMVQNLRDPATPLKGALSLRRAFGDRARLVTADQGGHGAYVFGANGCANNTTTAFLVTGVRPARDLACAAEPADQAPAAAAVAAEVLPVRLF</sequence>
<feature type="domain" description="Peptidase S33 tripeptidyl aminopeptidase-like C-terminal" evidence="5">
    <location>
        <begin position="374"/>
        <end position="476"/>
    </location>
</feature>
<keyword evidence="2 4" id="KW-0732">Signal</keyword>
<dbReference type="InterPro" id="IPR029058">
    <property type="entry name" value="AB_hydrolase_fold"/>
</dbReference>
<dbReference type="SUPFAM" id="SSF53474">
    <property type="entry name" value="alpha/beta-Hydrolases"/>
    <property type="match status" value="1"/>
</dbReference>
<name>A0A9X2NCP8_9PSEU</name>
<dbReference type="PROSITE" id="PS51257">
    <property type="entry name" value="PROKAR_LIPOPROTEIN"/>
    <property type="match status" value="1"/>
</dbReference>
<dbReference type="PANTHER" id="PTHR43248">
    <property type="entry name" value="2-SUCCINYL-6-HYDROXY-2,4-CYCLOHEXADIENE-1-CARBOXYLATE SYNTHASE"/>
    <property type="match status" value="1"/>
</dbReference>
<evidence type="ECO:0000313" key="6">
    <source>
        <dbReference type="EMBL" id="MCR6484294.1"/>
    </source>
</evidence>
<evidence type="ECO:0000256" key="1">
    <source>
        <dbReference type="ARBA" id="ARBA00010088"/>
    </source>
</evidence>
<dbReference type="InterPro" id="IPR013595">
    <property type="entry name" value="Pept_S33_TAP-like_C"/>
</dbReference>
<dbReference type="Proteomes" id="UP001144096">
    <property type="component" value="Unassembled WGS sequence"/>
</dbReference>
<dbReference type="Pfam" id="PF08386">
    <property type="entry name" value="Abhydrolase_4"/>
    <property type="match status" value="1"/>
</dbReference>
<dbReference type="PANTHER" id="PTHR43248:SF29">
    <property type="entry name" value="TRIPEPTIDYL AMINOPEPTIDASE"/>
    <property type="match status" value="1"/>
</dbReference>